<organism evidence="1 2">
    <name type="scientific">Streptomyces acidiscabies</name>
    <dbReference type="NCBI Taxonomy" id="42234"/>
    <lineage>
        <taxon>Bacteria</taxon>
        <taxon>Bacillati</taxon>
        <taxon>Actinomycetota</taxon>
        <taxon>Actinomycetes</taxon>
        <taxon>Kitasatosporales</taxon>
        <taxon>Streptomycetaceae</taxon>
        <taxon>Streptomyces</taxon>
    </lineage>
</organism>
<dbReference type="InterPro" id="IPR023393">
    <property type="entry name" value="START-like_dom_sf"/>
</dbReference>
<evidence type="ECO:0000313" key="1">
    <source>
        <dbReference type="EMBL" id="KND28236.1"/>
    </source>
</evidence>
<dbReference type="Gene3D" id="3.30.530.20">
    <property type="match status" value="1"/>
</dbReference>
<sequence length="163" mass="18570">MNSFIVTEHRVIDAPVHRVWEVVSRTDRYAEWVAGVIEVTRHHGVAVEGETYAERGRTLGPLRTDSVWTVRDVVPMTCRVDTGTGFAPLRNMTSIFEFHPVPDHGRGWETTEMTYQVEYTIGLGPLGQLLNWIQEPGMRVGMRTSMANLDRLLRSEATMSRTR</sequence>
<dbReference type="AlphaFoldDB" id="A0A0L0JRP6"/>
<name>A0A0L0JRP6_9ACTN</name>
<dbReference type="CDD" id="cd07812">
    <property type="entry name" value="SRPBCC"/>
    <property type="match status" value="1"/>
</dbReference>
<dbReference type="EMBL" id="JPPY01000191">
    <property type="protein sequence ID" value="KND28236.1"/>
    <property type="molecule type" value="Genomic_DNA"/>
</dbReference>
<protein>
    <recommendedName>
        <fullName evidence="3">Polyketide cyclase / dehydrase and lipid transport</fullName>
    </recommendedName>
</protein>
<dbReference type="SUPFAM" id="SSF55961">
    <property type="entry name" value="Bet v1-like"/>
    <property type="match status" value="1"/>
</dbReference>
<evidence type="ECO:0000313" key="2">
    <source>
        <dbReference type="Proteomes" id="UP000037151"/>
    </source>
</evidence>
<dbReference type="OrthoDB" id="4483486at2"/>
<dbReference type="PATRIC" id="fig|42234.21.peg.7018"/>
<dbReference type="RefSeq" id="WP_050374030.1">
    <property type="nucleotide sequence ID" value="NZ_KQ257831.1"/>
</dbReference>
<accession>A0A0L0JRP6</accession>
<dbReference type="Pfam" id="PF10604">
    <property type="entry name" value="Polyketide_cyc2"/>
    <property type="match status" value="1"/>
</dbReference>
<dbReference type="InterPro" id="IPR019587">
    <property type="entry name" value="Polyketide_cyclase/dehydratase"/>
</dbReference>
<comment type="caution">
    <text evidence="1">The sequence shown here is derived from an EMBL/GenBank/DDBJ whole genome shotgun (WGS) entry which is preliminary data.</text>
</comment>
<evidence type="ECO:0008006" key="3">
    <source>
        <dbReference type="Google" id="ProtNLM"/>
    </source>
</evidence>
<proteinExistence type="predicted"/>
<dbReference type="Proteomes" id="UP000037151">
    <property type="component" value="Unassembled WGS sequence"/>
</dbReference>
<reference evidence="2" key="1">
    <citation type="submission" date="2014-07" db="EMBL/GenBank/DDBJ databases">
        <title>Genome sequencing of plant-pathogenic Streptomyces species.</title>
        <authorList>
            <person name="Harrison J."/>
            <person name="Sapp M."/>
            <person name="Thwaites R."/>
            <person name="Studholme D.J."/>
        </authorList>
    </citation>
    <scope>NUCLEOTIDE SEQUENCE [LARGE SCALE GENOMIC DNA]</scope>
    <source>
        <strain evidence="2">NCPPB 4445</strain>
    </source>
</reference>
<gene>
    <name evidence="1" type="ORF">IQ63_34055</name>
</gene>